<name>A0A0G4HCB0_9ALVE</name>
<gene>
    <name evidence="2" type="ORF">Cvel_26054</name>
</gene>
<evidence type="ECO:0000256" key="1">
    <source>
        <dbReference type="SAM" id="MobiDB-lite"/>
    </source>
</evidence>
<organism evidence="2">
    <name type="scientific">Chromera velia CCMP2878</name>
    <dbReference type="NCBI Taxonomy" id="1169474"/>
    <lineage>
        <taxon>Eukaryota</taxon>
        <taxon>Sar</taxon>
        <taxon>Alveolata</taxon>
        <taxon>Colpodellida</taxon>
        <taxon>Chromeraceae</taxon>
        <taxon>Chromera</taxon>
    </lineage>
</organism>
<proteinExistence type="predicted"/>
<dbReference type="EMBL" id="CDMZ01002243">
    <property type="protein sequence ID" value="CEM41483.1"/>
    <property type="molecule type" value="Genomic_DNA"/>
</dbReference>
<dbReference type="PhylomeDB" id="A0A0G4HCB0"/>
<feature type="region of interest" description="Disordered" evidence="1">
    <location>
        <begin position="230"/>
        <end position="290"/>
    </location>
</feature>
<reference evidence="2" key="1">
    <citation type="submission" date="2014-11" db="EMBL/GenBank/DDBJ databases">
        <authorList>
            <person name="Otto D Thomas"/>
            <person name="Naeem Raeece"/>
        </authorList>
    </citation>
    <scope>NUCLEOTIDE SEQUENCE</scope>
</reference>
<dbReference type="VEuPathDB" id="CryptoDB:Cvel_26054"/>
<accession>A0A0G4HCB0</accession>
<protein>
    <submittedName>
        <fullName evidence="2">Uncharacterized protein</fullName>
    </submittedName>
</protein>
<evidence type="ECO:0000313" key="2">
    <source>
        <dbReference type="EMBL" id="CEM41483.1"/>
    </source>
</evidence>
<sequence>METDRLTTSDVVLESESLLWADPLRMMWEKYDDSETEHKGKDYFPCTCPQYLLCKASRRGAPSVVCRILSLLPPTWKLSMSTAPAGMYGLDRDPEVLEKLRTDERKNGTRSRFDREGWSSLLLPALRSENPKKALAWLLSVGVAEECPEWASLLKDLIMKNWKRDSEEGGWGRVSLPFLDFLMSCKVLDFSDVPKLLIELGQLEDLKRLKRRYMKRILWNACDSVSNALKKSVPPSSEGGGGQEEHGAMIGSGGGVTEDAGVALSPSAGGNVGEVMETAQGGDPTQVADGMSSVQIQAGLLGM</sequence>
<dbReference type="AlphaFoldDB" id="A0A0G4HCB0"/>